<protein>
    <submittedName>
        <fullName evidence="1">Uncharacterized protein</fullName>
    </submittedName>
</protein>
<dbReference type="EMBL" id="LXQA010765839">
    <property type="protein sequence ID" value="MCI69950.1"/>
    <property type="molecule type" value="Genomic_DNA"/>
</dbReference>
<proteinExistence type="predicted"/>
<dbReference type="AlphaFoldDB" id="A0A392UBZ8"/>
<comment type="caution">
    <text evidence="1">The sequence shown here is derived from an EMBL/GenBank/DDBJ whole genome shotgun (WGS) entry which is preliminary data.</text>
</comment>
<feature type="non-terminal residue" evidence="1">
    <location>
        <position position="1"/>
    </location>
</feature>
<dbReference type="Proteomes" id="UP000265520">
    <property type="component" value="Unassembled WGS sequence"/>
</dbReference>
<evidence type="ECO:0000313" key="2">
    <source>
        <dbReference type="Proteomes" id="UP000265520"/>
    </source>
</evidence>
<reference evidence="1 2" key="1">
    <citation type="journal article" date="2018" name="Front. Plant Sci.">
        <title>Red Clover (Trifolium pratense) and Zigzag Clover (T. medium) - A Picture of Genomic Similarities and Differences.</title>
        <authorList>
            <person name="Dluhosova J."/>
            <person name="Istvanek J."/>
            <person name="Nedelnik J."/>
            <person name="Repkova J."/>
        </authorList>
    </citation>
    <scope>NUCLEOTIDE SEQUENCE [LARGE SCALE GENOMIC DNA]</scope>
    <source>
        <strain evidence="2">cv. 10/8</strain>
        <tissue evidence="1">Leaf</tissue>
    </source>
</reference>
<name>A0A392UBZ8_9FABA</name>
<evidence type="ECO:0000313" key="1">
    <source>
        <dbReference type="EMBL" id="MCI69950.1"/>
    </source>
</evidence>
<sequence>RASPSCASRRLQKQNCLRTKIMCVAPALAARRARVRNQTAFISKNAASRQMLLRAASKAENGEIVAVCS</sequence>
<accession>A0A392UBZ8</accession>
<keyword evidence="2" id="KW-1185">Reference proteome</keyword>
<organism evidence="1 2">
    <name type="scientific">Trifolium medium</name>
    <dbReference type="NCBI Taxonomy" id="97028"/>
    <lineage>
        <taxon>Eukaryota</taxon>
        <taxon>Viridiplantae</taxon>
        <taxon>Streptophyta</taxon>
        <taxon>Embryophyta</taxon>
        <taxon>Tracheophyta</taxon>
        <taxon>Spermatophyta</taxon>
        <taxon>Magnoliopsida</taxon>
        <taxon>eudicotyledons</taxon>
        <taxon>Gunneridae</taxon>
        <taxon>Pentapetalae</taxon>
        <taxon>rosids</taxon>
        <taxon>fabids</taxon>
        <taxon>Fabales</taxon>
        <taxon>Fabaceae</taxon>
        <taxon>Papilionoideae</taxon>
        <taxon>50 kb inversion clade</taxon>
        <taxon>NPAAA clade</taxon>
        <taxon>Hologalegina</taxon>
        <taxon>IRL clade</taxon>
        <taxon>Trifolieae</taxon>
        <taxon>Trifolium</taxon>
    </lineage>
</organism>